<evidence type="ECO:0000256" key="2">
    <source>
        <dbReference type="ARBA" id="ARBA00007165"/>
    </source>
</evidence>
<dbReference type="CDD" id="cd06662">
    <property type="entry name" value="SURF1"/>
    <property type="match status" value="1"/>
</dbReference>
<dbReference type="EMBL" id="JBHSMG010000001">
    <property type="protein sequence ID" value="MFC5501607.1"/>
    <property type="molecule type" value="Genomic_DNA"/>
</dbReference>
<dbReference type="Proteomes" id="UP001596039">
    <property type="component" value="Unassembled WGS sequence"/>
</dbReference>
<dbReference type="InterPro" id="IPR002994">
    <property type="entry name" value="Surf1/Shy1"/>
</dbReference>
<dbReference type="InterPro" id="IPR045214">
    <property type="entry name" value="Surf1/Surf4"/>
</dbReference>
<protein>
    <recommendedName>
        <fullName evidence="6">SURF1-like protein</fullName>
    </recommendedName>
</protein>
<feature type="transmembrane region" description="Helical" evidence="6">
    <location>
        <begin position="21"/>
        <end position="40"/>
    </location>
</feature>
<organism evidence="7 8">
    <name type="scientific">Lysinimonas soli</name>
    <dbReference type="NCBI Taxonomy" id="1074233"/>
    <lineage>
        <taxon>Bacteria</taxon>
        <taxon>Bacillati</taxon>
        <taxon>Actinomycetota</taxon>
        <taxon>Actinomycetes</taxon>
        <taxon>Micrococcales</taxon>
        <taxon>Microbacteriaceae</taxon>
        <taxon>Lysinimonas</taxon>
    </lineage>
</organism>
<evidence type="ECO:0000256" key="1">
    <source>
        <dbReference type="ARBA" id="ARBA00004370"/>
    </source>
</evidence>
<dbReference type="RefSeq" id="WP_386739189.1">
    <property type="nucleotide sequence ID" value="NZ_JBHSMG010000001.1"/>
</dbReference>
<evidence type="ECO:0000256" key="6">
    <source>
        <dbReference type="RuleBase" id="RU363076"/>
    </source>
</evidence>
<comment type="similarity">
    <text evidence="2 6">Belongs to the SURF1 family.</text>
</comment>
<evidence type="ECO:0000256" key="5">
    <source>
        <dbReference type="ARBA" id="ARBA00023136"/>
    </source>
</evidence>
<keyword evidence="5 6" id="KW-0472">Membrane</keyword>
<sequence>MSAPSSESAAPATGVRRWGAYLALVIAFAIACALLSWWQWARRAETVAEGQLVTSNYEAAPVALDSLLSGYGAWHAGEEWRPVTLHGRYLNDQQLLVRNRPYNANPGFEQLVPFRLDDGSIFIVDRGWLSIGSTRDTPDVVPAAPSGAVTVVARLQQSEPELPGRDAPRGQVASIHLPSIAKLLGSHATYTGAYGLLASETPAPATRPRAAQEPAPDEGPHLSYAIQWIAFGLLAFVGLIWAYRRERRILALPREQQTEARAPRLRSTDSDVEDAILDEVRR</sequence>
<keyword evidence="3 6" id="KW-0812">Transmembrane</keyword>
<dbReference type="PROSITE" id="PS50895">
    <property type="entry name" value="SURF1"/>
    <property type="match status" value="1"/>
</dbReference>
<dbReference type="PANTHER" id="PTHR23427:SF2">
    <property type="entry name" value="SURFEIT LOCUS PROTEIN 1"/>
    <property type="match status" value="1"/>
</dbReference>
<dbReference type="PANTHER" id="PTHR23427">
    <property type="entry name" value="SURFEIT LOCUS PROTEIN"/>
    <property type="match status" value="1"/>
</dbReference>
<comment type="caution">
    <text evidence="7">The sequence shown here is derived from an EMBL/GenBank/DDBJ whole genome shotgun (WGS) entry which is preliminary data.</text>
</comment>
<feature type="transmembrane region" description="Helical" evidence="6">
    <location>
        <begin position="224"/>
        <end position="243"/>
    </location>
</feature>
<name>A0ABW0NQW2_9MICO</name>
<evidence type="ECO:0000313" key="7">
    <source>
        <dbReference type="EMBL" id="MFC5501607.1"/>
    </source>
</evidence>
<evidence type="ECO:0000313" key="8">
    <source>
        <dbReference type="Proteomes" id="UP001596039"/>
    </source>
</evidence>
<keyword evidence="6" id="KW-1003">Cell membrane</keyword>
<reference evidence="8" key="1">
    <citation type="journal article" date="2019" name="Int. J. Syst. Evol. Microbiol.">
        <title>The Global Catalogue of Microorganisms (GCM) 10K type strain sequencing project: providing services to taxonomists for standard genome sequencing and annotation.</title>
        <authorList>
            <consortium name="The Broad Institute Genomics Platform"/>
            <consortium name="The Broad Institute Genome Sequencing Center for Infectious Disease"/>
            <person name="Wu L."/>
            <person name="Ma J."/>
        </authorList>
    </citation>
    <scope>NUCLEOTIDE SEQUENCE [LARGE SCALE GENOMIC DNA]</scope>
    <source>
        <strain evidence="8">CGMCC 4.6997</strain>
    </source>
</reference>
<gene>
    <name evidence="7" type="ORF">ACFPJ4_05045</name>
</gene>
<keyword evidence="8" id="KW-1185">Reference proteome</keyword>
<keyword evidence="4 6" id="KW-1133">Transmembrane helix</keyword>
<dbReference type="Pfam" id="PF02104">
    <property type="entry name" value="SURF1"/>
    <property type="match status" value="1"/>
</dbReference>
<evidence type="ECO:0000256" key="3">
    <source>
        <dbReference type="ARBA" id="ARBA00022692"/>
    </source>
</evidence>
<evidence type="ECO:0000256" key="4">
    <source>
        <dbReference type="ARBA" id="ARBA00022989"/>
    </source>
</evidence>
<comment type="subcellular location">
    <subcellularLocation>
        <location evidence="6">Cell membrane</location>
        <topology evidence="6">Multi-pass membrane protein</topology>
    </subcellularLocation>
    <subcellularLocation>
        <location evidence="1">Membrane</location>
    </subcellularLocation>
</comment>
<accession>A0ABW0NQW2</accession>
<proteinExistence type="inferred from homology"/>